<evidence type="ECO:0000313" key="1">
    <source>
        <dbReference type="EMBL" id="MBB4249035.1"/>
    </source>
</evidence>
<dbReference type="AlphaFoldDB" id="A0A840GAZ2"/>
<gene>
    <name evidence="1" type="ORF">GGD90_003438</name>
</gene>
<accession>A0A840GAZ2</accession>
<dbReference type="EMBL" id="JACIGE010000017">
    <property type="protein sequence ID" value="MBB4249035.1"/>
    <property type="molecule type" value="Genomic_DNA"/>
</dbReference>
<organism evidence="1 2">
    <name type="scientific">Rhodocyclus tenuis</name>
    <name type="common">Rhodospirillum tenue</name>
    <dbReference type="NCBI Taxonomy" id="1066"/>
    <lineage>
        <taxon>Bacteria</taxon>
        <taxon>Pseudomonadati</taxon>
        <taxon>Pseudomonadota</taxon>
        <taxon>Betaproteobacteria</taxon>
        <taxon>Rhodocyclales</taxon>
        <taxon>Rhodocyclaceae</taxon>
        <taxon>Rhodocyclus</taxon>
    </lineage>
</organism>
<comment type="caution">
    <text evidence="1">The sequence shown here is derived from an EMBL/GenBank/DDBJ whole genome shotgun (WGS) entry which is preliminary data.</text>
</comment>
<name>A0A840GAZ2_RHOTE</name>
<proteinExistence type="predicted"/>
<keyword evidence="2" id="KW-1185">Reference proteome</keyword>
<sequence length="159" mass="17049">MDSTKFNGTNPVCNGIVTAERRRPVLPFIGNFHSPESSSVSYWDVPSSGSFDSAHAAGRAMALLLLRQCCTGAYRGSVSASMAPAAMIHSWSERLARETPESPEHVSLMRQMHGFAEVMTSFALVGAAVFGQCLDALSEDELVAGMYADLAMADCKVLQ</sequence>
<reference evidence="1 2" key="1">
    <citation type="submission" date="2020-08" db="EMBL/GenBank/DDBJ databases">
        <title>Genome sequencing of Purple Non-Sulfur Bacteria from various extreme environments.</title>
        <authorList>
            <person name="Mayer M."/>
        </authorList>
    </citation>
    <scope>NUCLEOTIDE SEQUENCE [LARGE SCALE GENOMIC DNA]</scope>
    <source>
        <strain evidence="1 2">2761</strain>
    </source>
</reference>
<dbReference type="RefSeq" id="WP_153116260.1">
    <property type="nucleotide sequence ID" value="NZ_JACIGE010000017.1"/>
</dbReference>
<evidence type="ECO:0000313" key="2">
    <source>
        <dbReference type="Proteomes" id="UP000587070"/>
    </source>
</evidence>
<dbReference type="Proteomes" id="UP000587070">
    <property type="component" value="Unassembled WGS sequence"/>
</dbReference>
<protein>
    <submittedName>
        <fullName evidence="1">Uncharacterized protein</fullName>
    </submittedName>
</protein>